<organism evidence="2">
    <name type="scientific">uncultured virus</name>
    <dbReference type="NCBI Taxonomy" id="340016"/>
    <lineage>
        <taxon>Viruses</taxon>
        <taxon>environmental samples</taxon>
    </lineage>
</organism>
<sequence length="86" mass="9675">MKAIGRNLIIEKVKEGTTETKGGLLLAENQREDIRYIIANVISVGDETAGIKEGDQIYYDRHAGHKIEVDKDIYHIIKLQDVVVVL</sequence>
<dbReference type="InterPro" id="IPR011032">
    <property type="entry name" value="GroES-like_sf"/>
</dbReference>
<protein>
    <submittedName>
        <fullName evidence="2">Co-chaperonin GroES</fullName>
    </submittedName>
</protein>
<dbReference type="GO" id="GO:0044183">
    <property type="term" value="F:protein folding chaperone"/>
    <property type="evidence" value="ECO:0007669"/>
    <property type="project" value="InterPro"/>
</dbReference>
<dbReference type="CDD" id="cd00320">
    <property type="entry name" value="cpn10"/>
    <property type="match status" value="1"/>
</dbReference>
<dbReference type="InterPro" id="IPR037124">
    <property type="entry name" value="Chaperonin_GroES_sf"/>
</dbReference>
<dbReference type="GO" id="GO:0005524">
    <property type="term" value="F:ATP binding"/>
    <property type="evidence" value="ECO:0007669"/>
    <property type="project" value="InterPro"/>
</dbReference>
<dbReference type="InterPro" id="IPR020818">
    <property type="entry name" value="Chaperonin_GroES"/>
</dbReference>
<gene>
    <name evidence="2" type="primary">groES</name>
</gene>
<accession>A0A221S3S6</accession>
<dbReference type="SUPFAM" id="SSF50129">
    <property type="entry name" value="GroES-like"/>
    <property type="match status" value="1"/>
</dbReference>
<dbReference type="EMBL" id="KU971012">
    <property type="protein sequence ID" value="ASN63606.1"/>
    <property type="molecule type" value="Genomic_DNA"/>
</dbReference>
<dbReference type="Pfam" id="PF00166">
    <property type="entry name" value="Cpn10"/>
    <property type="match status" value="1"/>
</dbReference>
<keyword evidence="1" id="KW-0143">Chaperone</keyword>
<name>A0A221S3S6_9VIRU</name>
<dbReference type="SMART" id="SM00883">
    <property type="entry name" value="Cpn10"/>
    <property type="match status" value="1"/>
</dbReference>
<evidence type="ECO:0000313" key="2">
    <source>
        <dbReference type="EMBL" id="ASN63606.1"/>
    </source>
</evidence>
<reference evidence="2" key="1">
    <citation type="submission" date="2016-03" db="EMBL/GenBank/DDBJ databases">
        <title>Novel chaperonins are prevalent in the virioplankton and link to viral biology and ecology.</title>
        <authorList>
            <person name="Marine R.L."/>
            <person name="Nasko D.J."/>
            <person name="Polson S.W."/>
            <person name="Wommack K.E."/>
        </authorList>
    </citation>
    <scope>NUCLEOTIDE SEQUENCE</scope>
</reference>
<dbReference type="Gene3D" id="2.30.33.40">
    <property type="entry name" value="GroES chaperonin"/>
    <property type="match status" value="1"/>
</dbReference>
<dbReference type="EMBL" id="KU970498">
    <property type="protein sequence ID" value="ASN63092.1"/>
    <property type="molecule type" value="Genomic_DNA"/>
</dbReference>
<proteinExistence type="predicted"/>
<evidence type="ECO:0000256" key="1">
    <source>
        <dbReference type="ARBA" id="ARBA00023186"/>
    </source>
</evidence>